<name>A0A839DXF6_9PSEU</name>
<feature type="compositionally biased region" description="Polar residues" evidence="1">
    <location>
        <begin position="73"/>
        <end position="82"/>
    </location>
</feature>
<sequence length="213" mass="23432">MDHQNPSTPHTSNPTPHKQGITGRTRMALTKNKTESTAPHQTLTKTGTLLSSQRTHPPTGRHPRTHRRINYPSLRSNTTLANPQPGIHPGVTPRTPGTEPPQRAEPPHNHNPATRLLHQSNPTRNHQHTGGQTPDPSESTIQPQPDIHNNNNTEKTSPQPPRENPGTRRRTSNQLFGKTASTLPATPVDRIRPPAPGPPRSPFRADSSQVTRP</sequence>
<dbReference type="EMBL" id="JACGWZ010000004">
    <property type="protein sequence ID" value="MBA8825560.1"/>
    <property type="molecule type" value="Genomic_DNA"/>
</dbReference>
<dbReference type="Proteomes" id="UP000569329">
    <property type="component" value="Unassembled WGS sequence"/>
</dbReference>
<evidence type="ECO:0000256" key="1">
    <source>
        <dbReference type="SAM" id="MobiDB-lite"/>
    </source>
</evidence>
<accession>A0A839DXF6</accession>
<feature type="compositionally biased region" description="Polar residues" evidence="1">
    <location>
        <begin position="117"/>
        <end position="157"/>
    </location>
</feature>
<feature type="compositionally biased region" description="Polar residues" evidence="1">
    <location>
        <begin position="172"/>
        <end position="184"/>
    </location>
</feature>
<reference evidence="2 3" key="1">
    <citation type="submission" date="2020-07" db="EMBL/GenBank/DDBJ databases">
        <title>Sequencing the genomes of 1000 actinobacteria strains.</title>
        <authorList>
            <person name="Klenk H.-P."/>
        </authorList>
    </citation>
    <scope>NUCLEOTIDE SEQUENCE [LARGE SCALE GENOMIC DNA]</scope>
    <source>
        <strain evidence="2 3">DSM 45975</strain>
    </source>
</reference>
<organism evidence="2 3">
    <name type="scientific">Halosaccharopolyspora lacisalsi</name>
    <dbReference type="NCBI Taxonomy" id="1000566"/>
    <lineage>
        <taxon>Bacteria</taxon>
        <taxon>Bacillati</taxon>
        <taxon>Actinomycetota</taxon>
        <taxon>Actinomycetes</taxon>
        <taxon>Pseudonocardiales</taxon>
        <taxon>Pseudonocardiaceae</taxon>
        <taxon>Halosaccharopolyspora</taxon>
    </lineage>
</organism>
<feature type="compositionally biased region" description="Basic residues" evidence="1">
    <location>
        <begin position="59"/>
        <end position="69"/>
    </location>
</feature>
<protein>
    <submittedName>
        <fullName evidence="2">Uncharacterized protein</fullName>
    </submittedName>
</protein>
<gene>
    <name evidence="2" type="ORF">FHX42_002926</name>
</gene>
<feature type="compositionally biased region" description="Polar residues" evidence="1">
    <location>
        <begin position="35"/>
        <end position="53"/>
    </location>
</feature>
<keyword evidence="3" id="KW-1185">Reference proteome</keyword>
<comment type="caution">
    <text evidence="2">The sequence shown here is derived from an EMBL/GenBank/DDBJ whole genome shotgun (WGS) entry which is preliminary data.</text>
</comment>
<proteinExistence type="predicted"/>
<dbReference type="AlphaFoldDB" id="A0A839DXF6"/>
<feature type="region of interest" description="Disordered" evidence="1">
    <location>
        <begin position="1"/>
        <end position="213"/>
    </location>
</feature>
<evidence type="ECO:0000313" key="3">
    <source>
        <dbReference type="Proteomes" id="UP000569329"/>
    </source>
</evidence>
<feature type="compositionally biased region" description="Low complexity" evidence="1">
    <location>
        <begin position="1"/>
        <end position="17"/>
    </location>
</feature>
<evidence type="ECO:0000313" key="2">
    <source>
        <dbReference type="EMBL" id="MBA8825560.1"/>
    </source>
</evidence>